<dbReference type="InterPro" id="IPR018060">
    <property type="entry name" value="HTH_AraC"/>
</dbReference>
<dbReference type="RefSeq" id="WP_095354188.1">
    <property type="nucleotide sequence ID" value="NZ_NCXI01000006.1"/>
</dbReference>
<evidence type="ECO:0000256" key="3">
    <source>
        <dbReference type="ARBA" id="ARBA00023163"/>
    </source>
</evidence>
<dbReference type="SUPFAM" id="SSF46689">
    <property type="entry name" value="Homeodomain-like"/>
    <property type="match status" value="1"/>
</dbReference>
<comment type="caution">
    <text evidence="5">The sequence shown here is derived from an EMBL/GenBank/DDBJ whole genome shotgun (WGS) entry which is preliminary data.</text>
</comment>
<dbReference type="InterPro" id="IPR020449">
    <property type="entry name" value="Tscrpt_reg_AraC-type_HTH"/>
</dbReference>
<dbReference type="PROSITE" id="PS00041">
    <property type="entry name" value="HTH_ARAC_FAMILY_1"/>
    <property type="match status" value="1"/>
</dbReference>
<dbReference type="Gene3D" id="2.60.120.10">
    <property type="entry name" value="Jelly Rolls"/>
    <property type="match status" value="1"/>
</dbReference>
<sequence>MVKQFLSISCIPTPTYIQSGHVVFSPGERHPNRKNFQFFVMMFMKRGKLFIAEDDTEYTVSPGEMFILQPQHHHYSWKPMDETTEYYWIHFATAGNYVQAPEPKQMRPVIPVPAIHYYTSAITLFLEKQQPIPNEETVISMIKKIFNNSRKSNENHSDTTQNSIEFWKAQQLFLDLLQQIQVQTPQESPTTMIAIKIQRYIEDHFDEKITYEDLGKQFHIHPNSVSLYMKKTFGITPNMLLTKYRLEEATKYLLLTSDQISTIATKVGYQNVYYFSMAFKKNYGMSPSEYRKKYISLKPNTPDDGSGNQFM</sequence>
<dbReference type="GO" id="GO:0003700">
    <property type="term" value="F:DNA-binding transcription factor activity"/>
    <property type="evidence" value="ECO:0007669"/>
    <property type="project" value="InterPro"/>
</dbReference>
<organism evidence="5 6">
    <name type="scientific">Lentilactobacillus parakefiri</name>
    <dbReference type="NCBI Taxonomy" id="152332"/>
    <lineage>
        <taxon>Bacteria</taxon>
        <taxon>Bacillati</taxon>
        <taxon>Bacillota</taxon>
        <taxon>Bacilli</taxon>
        <taxon>Lactobacillales</taxon>
        <taxon>Lactobacillaceae</taxon>
        <taxon>Lentilactobacillus</taxon>
    </lineage>
</organism>
<evidence type="ECO:0000256" key="2">
    <source>
        <dbReference type="ARBA" id="ARBA00023125"/>
    </source>
</evidence>
<dbReference type="SMART" id="SM00342">
    <property type="entry name" value="HTH_ARAC"/>
    <property type="match status" value="1"/>
</dbReference>
<evidence type="ECO:0000313" key="6">
    <source>
        <dbReference type="Proteomes" id="UP000216802"/>
    </source>
</evidence>
<dbReference type="EMBL" id="NCXI01000006">
    <property type="protein sequence ID" value="PAK87262.1"/>
    <property type="molecule type" value="Genomic_DNA"/>
</dbReference>
<accession>A0A269YNW5</accession>
<dbReference type="InterPro" id="IPR009057">
    <property type="entry name" value="Homeodomain-like_sf"/>
</dbReference>
<evidence type="ECO:0000256" key="1">
    <source>
        <dbReference type="ARBA" id="ARBA00023015"/>
    </source>
</evidence>
<dbReference type="InterPro" id="IPR018062">
    <property type="entry name" value="HTH_AraC-typ_CS"/>
</dbReference>
<dbReference type="Proteomes" id="UP000216802">
    <property type="component" value="Unassembled WGS sequence"/>
</dbReference>
<dbReference type="SUPFAM" id="SSF51215">
    <property type="entry name" value="Regulatory protein AraC"/>
    <property type="match status" value="1"/>
</dbReference>
<keyword evidence="2" id="KW-0238">DNA-binding</keyword>
<dbReference type="InterPro" id="IPR037923">
    <property type="entry name" value="HTH-like"/>
</dbReference>
<dbReference type="PRINTS" id="PR00032">
    <property type="entry name" value="HTHARAC"/>
</dbReference>
<dbReference type="AlphaFoldDB" id="A0A269YNW5"/>
<dbReference type="GO" id="GO:0043565">
    <property type="term" value="F:sequence-specific DNA binding"/>
    <property type="evidence" value="ECO:0007669"/>
    <property type="project" value="InterPro"/>
</dbReference>
<dbReference type="PANTHER" id="PTHR43280">
    <property type="entry name" value="ARAC-FAMILY TRANSCRIPTIONAL REGULATOR"/>
    <property type="match status" value="1"/>
</dbReference>
<evidence type="ECO:0000259" key="4">
    <source>
        <dbReference type="PROSITE" id="PS01124"/>
    </source>
</evidence>
<dbReference type="PROSITE" id="PS01124">
    <property type="entry name" value="HTH_ARAC_FAMILY_2"/>
    <property type="match status" value="1"/>
</dbReference>
<proteinExistence type="predicted"/>
<dbReference type="InterPro" id="IPR003313">
    <property type="entry name" value="AraC-bd"/>
</dbReference>
<dbReference type="Gene3D" id="1.10.10.60">
    <property type="entry name" value="Homeodomain-like"/>
    <property type="match status" value="2"/>
</dbReference>
<dbReference type="Pfam" id="PF12833">
    <property type="entry name" value="HTH_18"/>
    <property type="match status" value="1"/>
</dbReference>
<name>A0A269YNW5_9LACO</name>
<keyword evidence="3" id="KW-0804">Transcription</keyword>
<dbReference type="PANTHER" id="PTHR43280:SF2">
    <property type="entry name" value="HTH-TYPE TRANSCRIPTIONAL REGULATOR EXSA"/>
    <property type="match status" value="1"/>
</dbReference>
<reference evidence="5 6" key="1">
    <citation type="submission" date="2017-04" db="EMBL/GenBank/DDBJ databases">
        <title>Kefir bacterial isolates.</title>
        <authorList>
            <person name="Kim Y."/>
            <person name="Blasche S."/>
            <person name="Patil K.R."/>
        </authorList>
    </citation>
    <scope>NUCLEOTIDE SEQUENCE [LARGE SCALE GENOMIC DNA]</scope>
    <source>
        <strain evidence="5 6">OG2</strain>
    </source>
</reference>
<dbReference type="Pfam" id="PF02311">
    <property type="entry name" value="AraC_binding"/>
    <property type="match status" value="1"/>
</dbReference>
<dbReference type="InterPro" id="IPR014710">
    <property type="entry name" value="RmlC-like_jellyroll"/>
</dbReference>
<feature type="domain" description="HTH araC/xylS-type" evidence="4">
    <location>
        <begin position="195"/>
        <end position="293"/>
    </location>
</feature>
<gene>
    <name evidence="5" type="ORF">B8W98_01575</name>
</gene>
<evidence type="ECO:0000313" key="5">
    <source>
        <dbReference type="EMBL" id="PAK87262.1"/>
    </source>
</evidence>
<protein>
    <submittedName>
        <fullName evidence="5">AraC family transcriptional regulator</fullName>
    </submittedName>
</protein>
<keyword evidence="1" id="KW-0805">Transcription regulation</keyword>